<feature type="transmembrane region" description="Helical" evidence="9">
    <location>
        <begin position="480"/>
        <end position="500"/>
    </location>
</feature>
<evidence type="ECO:0000256" key="3">
    <source>
        <dbReference type="ARBA" id="ARBA00022475"/>
    </source>
</evidence>
<accession>B4NB23</accession>
<dbReference type="eggNOG" id="KOG1052">
    <property type="taxonomic scope" value="Eukaryota"/>
</dbReference>
<keyword evidence="3" id="KW-1003">Cell membrane</keyword>
<dbReference type="EMBL" id="CH964232">
    <property type="protein sequence ID" value="EDW80987.2"/>
    <property type="molecule type" value="Genomic_DNA"/>
</dbReference>
<evidence type="ECO:0000259" key="10">
    <source>
        <dbReference type="Pfam" id="PF00060"/>
    </source>
</evidence>
<evidence type="ECO:0000256" key="8">
    <source>
        <dbReference type="ARBA" id="ARBA00023180"/>
    </source>
</evidence>
<protein>
    <recommendedName>
        <fullName evidence="10">Ionotropic glutamate receptor C-terminal domain-containing protein</fullName>
    </recommendedName>
</protein>
<name>B4NB23_DROWI</name>
<dbReference type="Proteomes" id="UP000007798">
    <property type="component" value="Unassembled WGS sequence"/>
</dbReference>
<dbReference type="PANTHER" id="PTHR42643:SF31">
    <property type="entry name" value="IONOTROPIC RECEPTOR 68B-RELATED"/>
    <property type="match status" value="1"/>
</dbReference>
<dbReference type="FunCoup" id="B4NB23">
    <property type="interactions" value="3"/>
</dbReference>
<dbReference type="GO" id="GO:0015276">
    <property type="term" value="F:ligand-gated monoatomic ion channel activity"/>
    <property type="evidence" value="ECO:0007669"/>
    <property type="project" value="InterPro"/>
</dbReference>
<evidence type="ECO:0000256" key="7">
    <source>
        <dbReference type="ARBA" id="ARBA00023170"/>
    </source>
</evidence>
<dbReference type="Gene3D" id="1.10.287.70">
    <property type="match status" value="1"/>
</dbReference>
<dbReference type="AlphaFoldDB" id="B4NB23"/>
<dbReference type="GO" id="GO:0050907">
    <property type="term" value="P:detection of chemical stimulus involved in sensory perception"/>
    <property type="evidence" value="ECO:0007669"/>
    <property type="project" value="UniProtKB-ARBA"/>
</dbReference>
<reference evidence="11 12" key="1">
    <citation type="journal article" date="2007" name="Nature">
        <title>Evolution of genes and genomes on the Drosophila phylogeny.</title>
        <authorList>
            <consortium name="Drosophila 12 Genomes Consortium"/>
            <person name="Clark A.G."/>
            <person name="Eisen M.B."/>
            <person name="Smith D.R."/>
            <person name="Bergman C.M."/>
            <person name="Oliver B."/>
            <person name="Markow T.A."/>
            <person name="Kaufman T.C."/>
            <person name="Kellis M."/>
            <person name="Gelbart W."/>
            <person name="Iyer V.N."/>
            <person name="Pollard D.A."/>
            <person name="Sackton T.B."/>
            <person name="Larracuente A.M."/>
            <person name="Singh N.D."/>
            <person name="Abad J.P."/>
            <person name="Abt D.N."/>
            <person name="Adryan B."/>
            <person name="Aguade M."/>
            <person name="Akashi H."/>
            <person name="Anderson W.W."/>
            <person name="Aquadro C.F."/>
            <person name="Ardell D.H."/>
            <person name="Arguello R."/>
            <person name="Artieri C.G."/>
            <person name="Barbash D.A."/>
            <person name="Barker D."/>
            <person name="Barsanti P."/>
            <person name="Batterham P."/>
            <person name="Batzoglou S."/>
            <person name="Begun D."/>
            <person name="Bhutkar A."/>
            <person name="Blanco E."/>
            <person name="Bosak S.A."/>
            <person name="Bradley R.K."/>
            <person name="Brand A.D."/>
            <person name="Brent M.R."/>
            <person name="Brooks A.N."/>
            <person name="Brown R.H."/>
            <person name="Butlin R.K."/>
            <person name="Caggese C."/>
            <person name="Calvi B.R."/>
            <person name="Bernardo de Carvalho A."/>
            <person name="Caspi A."/>
            <person name="Castrezana S."/>
            <person name="Celniker S.E."/>
            <person name="Chang J.L."/>
            <person name="Chapple C."/>
            <person name="Chatterji S."/>
            <person name="Chinwalla A."/>
            <person name="Civetta A."/>
            <person name="Clifton S.W."/>
            <person name="Comeron J.M."/>
            <person name="Costello J.C."/>
            <person name="Coyne J.A."/>
            <person name="Daub J."/>
            <person name="David R.G."/>
            <person name="Delcher A.L."/>
            <person name="Delehaunty K."/>
            <person name="Do C.B."/>
            <person name="Ebling H."/>
            <person name="Edwards K."/>
            <person name="Eickbush T."/>
            <person name="Evans J.D."/>
            <person name="Filipski A."/>
            <person name="Findeiss S."/>
            <person name="Freyhult E."/>
            <person name="Fulton L."/>
            <person name="Fulton R."/>
            <person name="Garcia A.C."/>
            <person name="Gardiner A."/>
            <person name="Garfield D.A."/>
            <person name="Garvin B.E."/>
            <person name="Gibson G."/>
            <person name="Gilbert D."/>
            <person name="Gnerre S."/>
            <person name="Godfrey J."/>
            <person name="Good R."/>
            <person name="Gotea V."/>
            <person name="Gravely B."/>
            <person name="Greenberg A.J."/>
            <person name="Griffiths-Jones S."/>
            <person name="Gross S."/>
            <person name="Guigo R."/>
            <person name="Gustafson E.A."/>
            <person name="Haerty W."/>
            <person name="Hahn M.W."/>
            <person name="Halligan D.L."/>
            <person name="Halpern A.L."/>
            <person name="Halter G.M."/>
            <person name="Han M.V."/>
            <person name="Heger A."/>
            <person name="Hillier L."/>
            <person name="Hinrichs A.S."/>
            <person name="Holmes I."/>
            <person name="Hoskins R.A."/>
            <person name="Hubisz M.J."/>
            <person name="Hultmark D."/>
            <person name="Huntley M.A."/>
            <person name="Jaffe D.B."/>
            <person name="Jagadeeshan S."/>
            <person name="Jeck W.R."/>
            <person name="Johnson J."/>
            <person name="Jones C.D."/>
            <person name="Jordan W.C."/>
            <person name="Karpen G.H."/>
            <person name="Kataoka E."/>
            <person name="Keightley P.D."/>
            <person name="Kheradpour P."/>
            <person name="Kirkness E.F."/>
            <person name="Koerich L.B."/>
            <person name="Kristiansen K."/>
            <person name="Kudrna D."/>
            <person name="Kulathinal R.J."/>
            <person name="Kumar S."/>
            <person name="Kwok R."/>
            <person name="Lander E."/>
            <person name="Langley C.H."/>
            <person name="Lapoint R."/>
            <person name="Lazzaro B.P."/>
            <person name="Lee S.J."/>
            <person name="Levesque L."/>
            <person name="Li R."/>
            <person name="Lin C.F."/>
            <person name="Lin M.F."/>
            <person name="Lindblad-Toh K."/>
            <person name="Llopart A."/>
            <person name="Long M."/>
            <person name="Low L."/>
            <person name="Lozovsky E."/>
            <person name="Lu J."/>
            <person name="Luo M."/>
            <person name="Machado C.A."/>
            <person name="Makalowski W."/>
            <person name="Marzo M."/>
            <person name="Matsuda M."/>
            <person name="Matzkin L."/>
            <person name="McAllister B."/>
            <person name="McBride C.S."/>
            <person name="McKernan B."/>
            <person name="McKernan K."/>
            <person name="Mendez-Lago M."/>
            <person name="Minx P."/>
            <person name="Mollenhauer M.U."/>
            <person name="Montooth K."/>
            <person name="Mount S.M."/>
            <person name="Mu X."/>
            <person name="Myers E."/>
            <person name="Negre B."/>
            <person name="Newfeld S."/>
            <person name="Nielsen R."/>
            <person name="Noor M.A."/>
            <person name="O'Grady P."/>
            <person name="Pachter L."/>
            <person name="Papaceit M."/>
            <person name="Parisi M.J."/>
            <person name="Parisi M."/>
            <person name="Parts L."/>
            <person name="Pedersen J.S."/>
            <person name="Pesole G."/>
            <person name="Phillippy A.M."/>
            <person name="Ponting C.P."/>
            <person name="Pop M."/>
            <person name="Porcelli D."/>
            <person name="Powell J.R."/>
            <person name="Prohaska S."/>
            <person name="Pruitt K."/>
            <person name="Puig M."/>
            <person name="Quesneville H."/>
            <person name="Ram K.R."/>
            <person name="Rand D."/>
            <person name="Rasmussen M.D."/>
            <person name="Reed L.K."/>
            <person name="Reenan R."/>
            <person name="Reily A."/>
            <person name="Remington K.A."/>
            <person name="Rieger T.T."/>
            <person name="Ritchie M.G."/>
            <person name="Robin C."/>
            <person name="Rogers Y.H."/>
            <person name="Rohde C."/>
            <person name="Rozas J."/>
            <person name="Rubenfield M.J."/>
            <person name="Ruiz A."/>
            <person name="Russo S."/>
            <person name="Salzberg S.L."/>
            <person name="Sanchez-Gracia A."/>
            <person name="Saranga D.J."/>
            <person name="Sato H."/>
            <person name="Schaeffer S.W."/>
            <person name="Schatz M.C."/>
            <person name="Schlenke T."/>
            <person name="Schwartz R."/>
            <person name="Segarra C."/>
            <person name="Singh R.S."/>
            <person name="Sirot L."/>
            <person name="Sirota M."/>
            <person name="Sisneros N.B."/>
            <person name="Smith C.D."/>
            <person name="Smith T.F."/>
            <person name="Spieth J."/>
            <person name="Stage D.E."/>
            <person name="Stark A."/>
            <person name="Stephan W."/>
            <person name="Strausberg R.L."/>
            <person name="Strempel S."/>
            <person name="Sturgill D."/>
            <person name="Sutton G."/>
            <person name="Sutton G.G."/>
            <person name="Tao W."/>
            <person name="Teichmann S."/>
            <person name="Tobari Y.N."/>
            <person name="Tomimura Y."/>
            <person name="Tsolas J.M."/>
            <person name="Valente V.L."/>
            <person name="Venter E."/>
            <person name="Venter J.C."/>
            <person name="Vicario S."/>
            <person name="Vieira F.G."/>
            <person name="Vilella A.J."/>
            <person name="Villasante A."/>
            <person name="Walenz B."/>
            <person name="Wang J."/>
            <person name="Wasserman M."/>
            <person name="Watts T."/>
            <person name="Wilson D."/>
            <person name="Wilson R.K."/>
            <person name="Wing R.A."/>
            <person name="Wolfner M.F."/>
            <person name="Wong A."/>
            <person name="Wong G.K."/>
            <person name="Wu C.I."/>
            <person name="Wu G."/>
            <person name="Yamamoto D."/>
            <person name="Yang H.P."/>
            <person name="Yang S.P."/>
            <person name="Yorke J.A."/>
            <person name="Yoshida K."/>
            <person name="Zdobnov E."/>
            <person name="Zhang P."/>
            <person name="Zhang Y."/>
            <person name="Zimin A.V."/>
            <person name="Baldwin J."/>
            <person name="Abdouelleil A."/>
            <person name="Abdulkadir J."/>
            <person name="Abebe A."/>
            <person name="Abera B."/>
            <person name="Abreu J."/>
            <person name="Acer S.C."/>
            <person name="Aftuck L."/>
            <person name="Alexander A."/>
            <person name="An P."/>
            <person name="Anderson E."/>
            <person name="Anderson S."/>
            <person name="Arachi H."/>
            <person name="Azer M."/>
            <person name="Bachantsang P."/>
            <person name="Barry A."/>
            <person name="Bayul T."/>
            <person name="Berlin A."/>
            <person name="Bessette D."/>
            <person name="Bloom T."/>
            <person name="Blye J."/>
            <person name="Boguslavskiy L."/>
            <person name="Bonnet C."/>
            <person name="Boukhgalter B."/>
            <person name="Bourzgui I."/>
            <person name="Brown A."/>
            <person name="Cahill P."/>
            <person name="Channer S."/>
            <person name="Cheshatsang Y."/>
            <person name="Chuda L."/>
            <person name="Citroen M."/>
            <person name="Collymore A."/>
            <person name="Cooke P."/>
            <person name="Costello M."/>
            <person name="D'Aco K."/>
            <person name="Daza R."/>
            <person name="De Haan G."/>
            <person name="DeGray S."/>
            <person name="DeMaso C."/>
            <person name="Dhargay N."/>
            <person name="Dooley K."/>
            <person name="Dooley E."/>
            <person name="Doricent M."/>
            <person name="Dorje P."/>
            <person name="Dorjee K."/>
            <person name="Dupes A."/>
            <person name="Elong R."/>
            <person name="Falk J."/>
            <person name="Farina A."/>
            <person name="Faro S."/>
            <person name="Ferguson D."/>
            <person name="Fisher S."/>
            <person name="Foley C.D."/>
            <person name="Franke A."/>
            <person name="Friedrich D."/>
            <person name="Gadbois L."/>
            <person name="Gearin G."/>
            <person name="Gearin C.R."/>
            <person name="Giannoukos G."/>
            <person name="Goode T."/>
            <person name="Graham J."/>
            <person name="Grandbois E."/>
            <person name="Grewal S."/>
            <person name="Gyaltsen K."/>
            <person name="Hafez N."/>
            <person name="Hagos B."/>
            <person name="Hall J."/>
            <person name="Henson C."/>
            <person name="Hollinger A."/>
            <person name="Honan T."/>
            <person name="Huard M.D."/>
            <person name="Hughes L."/>
            <person name="Hurhula B."/>
            <person name="Husby M.E."/>
            <person name="Kamat A."/>
            <person name="Kanga B."/>
            <person name="Kashin S."/>
            <person name="Khazanovich D."/>
            <person name="Kisner P."/>
            <person name="Lance K."/>
            <person name="Lara M."/>
            <person name="Lee W."/>
            <person name="Lennon N."/>
            <person name="Letendre F."/>
            <person name="LeVine R."/>
            <person name="Lipovsky A."/>
            <person name="Liu X."/>
            <person name="Liu J."/>
            <person name="Liu S."/>
            <person name="Lokyitsang T."/>
            <person name="Lokyitsang Y."/>
            <person name="Lubonja R."/>
            <person name="Lui A."/>
            <person name="MacDonald P."/>
            <person name="Magnisalis V."/>
            <person name="Maru K."/>
            <person name="Matthews C."/>
            <person name="McCusker W."/>
            <person name="McDonough S."/>
            <person name="Mehta T."/>
            <person name="Meldrim J."/>
            <person name="Meneus L."/>
            <person name="Mihai O."/>
            <person name="Mihalev A."/>
            <person name="Mihova T."/>
            <person name="Mittelman R."/>
            <person name="Mlenga V."/>
            <person name="Montmayeur A."/>
            <person name="Mulrain L."/>
            <person name="Navidi A."/>
            <person name="Naylor J."/>
            <person name="Negash T."/>
            <person name="Nguyen T."/>
            <person name="Nguyen N."/>
            <person name="Nicol R."/>
            <person name="Norbu C."/>
            <person name="Norbu N."/>
            <person name="Novod N."/>
            <person name="O'Neill B."/>
            <person name="Osman S."/>
            <person name="Markiewicz E."/>
            <person name="Oyono O.L."/>
            <person name="Patti C."/>
            <person name="Phunkhang P."/>
            <person name="Pierre F."/>
            <person name="Priest M."/>
            <person name="Raghuraman S."/>
            <person name="Rege F."/>
            <person name="Reyes R."/>
            <person name="Rise C."/>
            <person name="Rogov P."/>
            <person name="Ross K."/>
            <person name="Ryan E."/>
            <person name="Settipalli S."/>
            <person name="Shea T."/>
            <person name="Sherpa N."/>
            <person name="Shi L."/>
            <person name="Shih D."/>
            <person name="Sparrow T."/>
            <person name="Spaulding J."/>
            <person name="Stalker J."/>
            <person name="Stange-Thomann N."/>
            <person name="Stavropoulos S."/>
            <person name="Stone C."/>
            <person name="Strader C."/>
            <person name="Tesfaye S."/>
            <person name="Thomson T."/>
            <person name="Thoulutsang Y."/>
            <person name="Thoulutsang D."/>
            <person name="Topham K."/>
            <person name="Topping I."/>
            <person name="Tsamla T."/>
            <person name="Vassiliev H."/>
            <person name="Vo A."/>
            <person name="Wangchuk T."/>
            <person name="Wangdi T."/>
            <person name="Weiand M."/>
            <person name="Wilkinson J."/>
            <person name="Wilson A."/>
            <person name="Yadav S."/>
            <person name="Young G."/>
            <person name="Yu Q."/>
            <person name="Zembek L."/>
            <person name="Zhong D."/>
            <person name="Zimmer A."/>
            <person name="Zwirko Z."/>
            <person name="Jaffe D.B."/>
            <person name="Alvarez P."/>
            <person name="Brockman W."/>
            <person name="Butler J."/>
            <person name="Chin C."/>
            <person name="Gnerre S."/>
            <person name="Grabherr M."/>
            <person name="Kleber M."/>
            <person name="Mauceli E."/>
            <person name="MacCallum I."/>
        </authorList>
    </citation>
    <scope>NUCLEOTIDE SEQUENCE [LARGE SCALE GENOMIC DNA]</scope>
    <source>
        <strain evidence="12">Tucson 14030-0811.24</strain>
    </source>
</reference>
<keyword evidence="7" id="KW-0675">Receptor</keyword>
<evidence type="ECO:0000256" key="1">
    <source>
        <dbReference type="ARBA" id="ARBA00004651"/>
    </source>
</evidence>
<proteinExistence type="inferred from homology"/>
<organism evidence="11 12">
    <name type="scientific">Drosophila willistoni</name>
    <name type="common">Fruit fly</name>
    <dbReference type="NCBI Taxonomy" id="7260"/>
    <lineage>
        <taxon>Eukaryota</taxon>
        <taxon>Metazoa</taxon>
        <taxon>Ecdysozoa</taxon>
        <taxon>Arthropoda</taxon>
        <taxon>Hexapoda</taxon>
        <taxon>Insecta</taxon>
        <taxon>Pterygota</taxon>
        <taxon>Neoptera</taxon>
        <taxon>Endopterygota</taxon>
        <taxon>Diptera</taxon>
        <taxon>Brachycera</taxon>
        <taxon>Muscomorpha</taxon>
        <taxon>Ephydroidea</taxon>
        <taxon>Drosophilidae</taxon>
        <taxon>Drosophila</taxon>
        <taxon>Sophophora</taxon>
    </lineage>
</organism>
<dbReference type="PANTHER" id="PTHR42643">
    <property type="entry name" value="IONOTROPIC RECEPTOR 20A-RELATED"/>
    <property type="match status" value="1"/>
</dbReference>
<feature type="transmembrane region" description="Helical" evidence="9">
    <location>
        <begin position="280"/>
        <end position="300"/>
    </location>
</feature>
<evidence type="ECO:0000256" key="5">
    <source>
        <dbReference type="ARBA" id="ARBA00022989"/>
    </source>
</evidence>
<evidence type="ECO:0000256" key="6">
    <source>
        <dbReference type="ARBA" id="ARBA00023136"/>
    </source>
</evidence>
<dbReference type="Pfam" id="PF00060">
    <property type="entry name" value="Lig_chan"/>
    <property type="match status" value="1"/>
</dbReference>
<gene>
    <name evidence="11" type="primary">Dwil\GK11816</name>
    <name evidence="11" type="ORF">Dwil_GK11816</name>
</gene>
<sequence>MYMVMTITNISQPLELSLIRKKSAAKHLSHVFLLVRDAHSVTQAWMRASFRQFWKIWLLNIVIVFWREKRLHIYRYNPFTDNYLIAVDQAEPGHIPTLFELFPKTIPNMQRKPFRMCIYADDVRAFYGSRGEIYGTDGLMAYYLAERLNATMMVTRPQFYRNHNLTSDICFMEVAREFDDVAMNIRFYAPDTFDRQAEATIAHNRDDLCVIVPKAQGAPKFWNIFRSFQLWAWLFILGSVFLAYIFCQIVYRHHNAPLEVGMQLYACTLSLPLSHVPNNYSLRLFLICWLIFGMLICTAFKGNLTSMLVFQPFLPDINRIIDLASSNYRIMVRPRHTKHINHFLTLGHEQEGRIRKLMLEVPEKVLFDHFDENDVSYAYLEKYHIARFQVHARKHTHLGRPYFHLMNSCLVPFHAVYIVPYGSPYLGFLNKLIRSSHEFGFERYWDRIMNAAFIKWGAKVVSRQRHNSNDDPVVLKLEHYQAVFFLWVIGILLASFVFLWEWIIGRIWRGQANAMHIHT</sequence>
<feature type="domain" description="Ionotropic glutamate receptor C-terminal" evidence="10">
    <location>
        <begin position="276"/>
        <end position="491"/>
    </location>
</feature>
<evidence type="ECO:0000256" key="2">
    <source>
        <dbReference type="ARBA" id="ARBA00008685"/>
    </source>
</evidence>
<dbReference type="KEGG" id="dwi:6647865"/>
<dbReference type="HOGENOM" id="CLU_031911_0_0_1"/>
<comment type="subcellular location">
    <subcellularLocation>
        <location evidence="1">Cell membrane</location>
        <topology evidence="1">Multi-pass membrane protein</topology>
    </subcellularLocation>
</comment>
<feature type="transmembrane region" description="Helical" evidence="9">
    <location>
        <begin position="402"/>
        <end position="422"/>
    </location>
</feature>
<keyword evidence="6 9" id="KW-0472">Membrane</keyword>
<dbReference type="OrthoDB" id="6353409at2759"/>
<evidence type="ECO:0000313" key="11">
    <source>
        <dbReference type="EMBL" id="EDW80987.2"/>
    </source>
</evidence>
<dbReference type="InterPro" id="IPR052192">
    <property type="entry name" value="Insect_Ionotropic_Sensory_Rcpt"/>
</dbReference>
<keyword evidence="5 9" id="KW-1133">Transmembrane helix</keyword>
<dbReference type="GO" id="GO:0005886">
    <property type="term" value="C:plasma membrane"/>
    <property type="evidence" value="ECO:0007669"/>
    <property type="project" value="UniProtKB-SubCell"/>
</dbReference>
<dbReference type="InterPro" id="IPR001320">
    <property type="entry name" value="Iontro_rcpt_C"/>
</dbReference>
<evidence type="ECO:0000256" key="9">
    <source>
        <dbReference type="SAM" id="Phobius"/>
    </source>
</evidence>
<keyword evidence="8" id="KW-0325">Glycoprotein</keyword>
<evidence type="ECO:0000313" key="12">
    <source>
        <dbReference type="Proteomes" id="UP000007798"/>
    </source>
</evidence>
<dbReference type="InParanoid" id="B4NB23"/>
<comment type="similarity">
    <text evidence="2">Belongs to the glutamate-gated ion channel (TC 1.A.10.1) family.</text>
</comment>
<evidence type="ECO:0000256" key="4">
    <source>
        <dbReference type="ARBA" id="ARBA00022692"/>
    </source>
</evidence>
<keyword evidence="12" id="KW-1185">Reference proteome</keyword>
<feature type="transmembrane region" description="Helical" evidence="9">
    <location>
        <begin position="230"/>
        <end position="251"/>
    </location>
</feature>
<keyword evidence="4 9" id="KW-0812">Transmembrane</keyword>